<dbReference type="EMBL" id="CATQJA010000072">
    <property type="protein sequence ID" value="CAJ0557661.1"/>
    <property type="molecule type" value="Genomic_DNA"/>
</dbReference>
<gene>
    <name evidence="1" type="ORF">MSPICULIGERA_LOCUS419</name>
</gene>
<keyword evidence="2" id="KW-1185">Reference proteome</keyword>
<proteinExistence type="predicted"/>
<organism evidence="1 2">
    <name type="scientific">Mesorhabditis spiculigera</name>
    <dbReference type="NCBI Taxonomy" id="96644"/>
    <lineage>
        <taxon>Eukaryota</taxon>
        <taxon>Metazoa</taxon>
        <taxon>Ecdysozoa</taxon>
        <taxon>Nematoda</taxon>
        <taxon>Chromadorea</taxon>
        <taxon>Rhabditida</taxon>
        <taxon>Rhabditina</taxon>
        <taxon>Rhabditomorpha</taxon>
        <taxon>Rhabditoidea</taxon>
        <taxon>Rhabditidae</taxon>
        <taxon>Mesorhabditinae</taxon>
        <taxon>Mesorhabditis</taxon>
    </lineage>
</organism>
<reference evidence="1" key="1">
    <citation type="submission" date="2023-06" db="EMBL/GenBank/DDBJ databases">
        <authorList>
            <person name="Delattre M."/>
        </authorList>
    </citation>
    <scope>NUCLEOTIDE SEQUENCE</scope>
    <source>
        <strain evidence="1">AF72</strain>
    </source>
</reference>
<comment type="caution">
    <text evidence="1">The sequence shown here is derived from an EMBL/GenBank/DDBJ whole genome shotgun (WGS) entry which is preliminary data.</text>
</comment>
<protein>
    <submittedName>
        <fullName evidence="1">Uncharacterized protein</fullName>
    </submittedName>
</protein>
<evidence type="ECO:0000313" key="2">
    <source>
        <dbReference type="Proteomes" id="UP001177023"/>
    </source>
</evidence>
<feature type="non-terminal residue" evidence="1">
    <location>
        <position position="233"/>
    </location>
</feature>
<dbReference type="AlphaFoldDB" id="A0AA36FQF8"/>
<dbReference type="Proteomes" id="UP001177023">
    <property type="component" value="Unassembled WGS sequence"/>
</dbReference>
<evidence type="ECO:0000313" key="1">
    <source>
        <dbReference type="EMBL" id="CAJ0557661.1"/>
    </source>
</evidence>
<accession>A0AA36FQF8</accession>
<sequence>MLDEDLRGFLEDFDVGGVVDGEPFLAARDMPDEIHGMGGTNSQSTGYEILVITSDAERLGIRNPKLITVGGVAFRVRDCRMIDDGAFSLASLTKAQALILAADTPAADRVFRSRTEAITRDMTPALVLRPSLETTERESFSVDRNQFELTVEIIAREDTVTGAAWDQVADLVKVAVHAVLATEDAFPEADRVQRFYIDWIEDEGDNTAGNCLVRYRFTYLCNTGDLTTGPTFY</sequence>
<name>A0AA36FQF8_9BILA</name>